<evidence type="ECO:0000313" key="1">
    <source>
        <dbReference type="EMBL" id="KAK8497748.1"/>
    </source>
</evidence>
<comment type="caution">
    <text evidence="1">The sequence shown here is derived from an EMBL/GenBank/DDBJ whole genome shotgun (WGS) entry which is preliminary data.</text>
</comment>
<gene>
    <name evidence="1" type="ORF">V6N12_024959</name>
</gene>
<name>A0ABR2AVT7_9ROSI</name>
<keyword evidence="2" id="KW-1185">Reference proteome</keyword>
<protein>
    <submittedName>
        <fullName evidence="1">Uncharacterized protein</fullName>
    </submittedName>
</protein>
<dbReference type="EMBL" id="JBBPBM010000297">
    <property type="protein sequence ID" value="KAK8497748.1"/>
    <property type="molecule type" value="Genomic_DNA"/>
</dbReference>
<accession>A0ABR2AVT7</accession>
<sequence length="121" mass="12785">MSQGGVRALTMAPPSIPKVAGILTPSFLLTTFIWMTDTPEVSSVLVMQSTGGGELLSSPPYVAEASIAQVSDPVEENVEVHSSFYGACYVEATRFIADAVLALGRLQSRIVSISSLYSSVE</sequence>
<organism evidence="1 2">
    <name type="scientific">Hibiscus sabdariffa</name>
    <name type="common">roselle</name>
    <dbReference type="NCBI Taxonomy" id="183260"/>
    <lineage>
        <taxon>Eukaryota</taxon>
        <taxon>Viridiplantae</taxon>
        <taxon>Streptophyta</taxon>
        <taxon>Embryophyta</taxon>
        <taxon>Tracheophyta</taxon>
        <taxon>Spermatophyta</taxon>
        <taxon>Magnoliopsida</taxon>
        <taxon>eudicotyledons</taxon>
        <taxon>Gunneridae</taxon>
        <taxon>Pentapetalae</taxon>
        <taxon>rosids</taxon>
        <taxon>malvids</taxon>
        <taxon>Malvales</taxon>
        <taxon>Malvaceae</taxon>
        <taxon>Malvoideae</taxon>
        <taxon>Hibiscus</taxon>
    </lineage>
</organism>
<proteinExistence type="predicted"/>
<dbReference type="Proteomes" id="UP001472677">
    <property type="component" value="Unassembled WGS sequence"/>
</dbReference>
<reference evidence="1 2" key="1">
    <citation type="journal article" date="2024" name="G3 (Bethesda)">
        <title>Genome assembly of Hibiscus sabdariffa L. provides insights into metabolisms of medicinal natural products.</title>
        <authorList>
            <person name="Kim T."/>
        </authorList>
    </citation>
    <scope>NUCLEOTIDE SEQUENCE [LARGE SCALE GENOMIC DNA]</scope>
    <source>
        <strain evidence="1">TK-2024</strain>
        <tissue evidence="1">Old leaves</tissue>
    </source>
</reference>
<evidence type="ECO:0000313" key="2">
    <source>
        <dbReference type="Proteomes" id="UP001472677"/>
    </source>
</evidence>